<dbReference type="GO" id="GO:0047429">
    <property type="term" value="F:nucleoside triphosphate diphosphatase activity"/>
    <property type="evidence" value="ECO:0007669"/>
    <property type="project" value="TreeGrafter"/>
</dbReference>
<keyword evidence="3" id="KW-1185">Reference proteome</keyword>
<sequence>MAQPETINAGGAYELPAGFAHCSKLRPVLEAPTALDRVRALVTILQGPDGCPWDGAQTNRSLLKPLLEETYEYIDAVECGDRDNMREELGDMLLQSVFQAQVCAQDPHDPFDIDEVCDRLVTKLITRHPLVFPPDGAAGDELDAEDTLAVWERMKQREKGRESVLDGISHAQGALPRTAKVVSRVGKSARHERLEQAFDAPSALADDYADQIVHIVRQAQAAGVDIEADLRNRLREIEQDITRLEQSGDDEDQ</sequence>
<dbReference type="RefSeq" id="WP_022857711.1">
    <property type="nucleotide sequence ID" value="NZ_CP007457.1"/>
</dbReference>
<feature type="domain" description="NTP pyrophosphohydrolase MazG-like" evidence="1">
    <location>
        <begin position="57"/>
        <end position="132"/>
    </location>
</feature>
<reference evidence="2 3" key="1">
    <citation type="journal article" date="2015" name="Genome Announc.">
        <title>Bifidobacterium pseudolongum Strain PV8-2, Isolated from a Stool Sample of an Anemic Kenyan Infant.</title>
        <authorList>
            <person name="Vazquez-Gutierrez P."/>
            <person name="Lacroix C."/>
            <person name="Chassard C."/>
            <person name="Klumpp J."/>
            <person name="Stevens M.J."/>
            <person name="Jans C."/>
        </authorList>
    </citation>
    <scope>NUCLEOTIDE SEQUENCE [LARGE SCALE GENOMIC DNA]</scope>
    <source>
        <strain evidence="2 3">PV8-2</strain>
    </source>
</reference>
<dbReference type="HOGENOM" id="CLU_038356_0_2_11"/>
<organism evidence="2 3">
    <name type="scientific">Bifidobacterium pseudolongum PV8-2</name>
    <dbReference type="NCBI Taxonomy" id="1447715"/>
    <lineage>
        <taxon>Bacteria</taxon>
        <taxon>Bacillati</taxon>
        <taxon>Actinomycetota</taxon>
        <taxon>Actinomycetes</taxon>
        <taxon>Bifidobacteriales</taxon>
        <taxon>Bifidobacteriaceae</taxon>
        <taxon>Bifidobacterium</taxon>
    </lineage>
</organism>
<dbReference type="GO" id="GO:0046081">
    <property type="term" value="P:dUTP catabolic process"/>
    <property type="evidence" value="ECO:0007669"/>
    <property type="project" value="TreeGrafter"/>
</dbReference>
<evidence type="ECO:0000313" key="2">
    <source>
        <dbReference type="EMBL" id="AIZ16150.1"/>
    </source>
</evidence>
<evidence type="ECO:0000259" key="1">
    <source>
        <dbReference type="Pfam" id="PF03819"/>
    </source>
</evidence>
<dbReference type="KEGG" id="bpsp:AH67_03740"/>
<dbReference type="PANTHER" id="PTHR30522:SF0">
    <property type="entry name" value="NUCLEOSIDE TRIPHOSPHATE PYROPHOSPHOHYDROLASE"/>
    <property type="match status" value="1"/>
</dbReference>
<dbReference type="GO" id="GO:0046061">
    <property type="term" value="P:dATP catabolic process"/>
    <property type="evidence" value="ECO:0007669"/>
    <property type="project" value="TreeGrafter"/>
</dbReference>
<proteinExistence type="predicted"/>
<dbReference type="InterPro" id="IPR048015">
    <property type="entry name" value="NTP-PPase_MazG-like_N"/>
</dbReference>
<dbReference type="OrthoDB" id="9808939at2"/>
<protein>
    <submittedName>
        <fullName evidence="2">Nucleotide pyrophosphohydrolase</fullName>
    </submittedName>
</protein>
<dbReference type="GO" id="GO:0046052">
    <property type="term" value="P:UTP catabolic process"/>
    <property type="evidence" value="ECO:0007669"/>
    <property type="project" value="TreeGrafter"/>
</dbReference>
<dbReference type="PANTHER" id="PTHR30522">
    <property type="entry name" value="NUCLEOSIDE TRIPHOSPHATE PYROPHOSPHOHYDROLASE"/>
    <property type="match status" value="1"/>
</dbReference>
<dbReference type="Gene3D" id="1.10.287.1080">
    <property type="entry name" value="MazG-like"/>
    <property type="match status" value="1"/>
</dbReference>
<dbReference type="Pfam" id="PF03819">
    <property type="entry name" value="MazG"/>
    <property type="match status" value="1"/>
</dbReference>
<dbReference type="CDD" id="cd11528">
    <property type="entry name" value="NTP-PPase_MazG_Nterm"/>
    <property type="match status" value="1"/>
</dbReference>
<dbReference type="Proteomes" id="UP000030636">
    <property type="component" value="Chromosome"/>
</dbReference>
<dbReference type="GO" id="GO:0046047">
    <property type="term" value="P:TTP catabolic process"/>
    <property type="evidence" value="ECO:0007669"/>
    <property type="project" value="TreeGrafter"/>
</dbReference>
<keyword evidence="2" id="KW-0378">Hydrolase</keyword>
<dbReference type="EMBL" id="CP007457">
    <property type="protein sequence ID" value="AIZ16150.1"/>
    <property type="molecule type" value="Genomic_DNA"/>
</dbReference>
<accession>A0A0A7IA94</accession>
<dbReference type="InterPro" id="IPR011551">
    <property type="entry name" value="NTP_PyrPHydrolase_MazG"/>
</dbReference>
<dbReference type="GO" id="GO:0006203">
    <property type="term" value="P:dGTP catabolic process"/>
    <property type="evidence" value="ECO:0007669"/>
    <property type="project" value="TreeGrafter"/>
</dbReference>
<dbReference type="GO" id="GO:0046076">
    <property type="term" value="P:dTTP catabolic process"/>
    <property type="evidence" value="ECO:0007669"/>
    <property type="project" value="TreeGrafter"/>
</dbReference>
<evidence type="ECO:0000313" key="3">
    <source>
        <dbReference type="Proteomes" id="UP000030636"/>
    </source>
</evidence>
<dbReference type="AlphaFoldDB" id="A0A0A7IA94"/>
<dbReference type="SUPFAM" id="SSF101386">
    <property type="entry name" value="all-alpha NTP pyrophosphatases"/>
    <property type="match status" value="1"/>
</dbReference>
<dbReference type="STRING" id="1447715.AH67_03740"/>
<gene>
    <name evidence="2" type="ORF">AH67_03740</name>
</gene>
<name>A0A0A7IA94_9BIFI</name>
<dbReference type="InterPro" id="IPR004518">
    <property type="entry name" value="MazG-like_dom"/>
</dbReference>